<protein>
    <submittedName>
        <fullName evidence="1">Tyrosine kinase</fullName>
        <ecNumber evidence="1">2.7.10.-</ecNumber>
        <ecNumber evidence="1">2.7.10.2</ecNumber>
    </submittedName>
</protein>
<sequence>MLDSMVNIDAQLNELTFKEAEISKLYTKVHPAYRTLLEKRQALEGRKSQT</sequence>
<dbReference type="EC" id="2.7.10.-" evidence="1"/>
<keyword evidence="1" id="KW-0418">Kinase</keyword>
<dbReference type="AlphaFoldDB" id="A0A377B932"/>
<reference evidence="1 2" key="1">
    <citation type="submission" date="2018-06" db="EMBL/GenBank/DDBJ databases">
        <authorList>
            <consortium name="Pathogen Informatics"/>
            <person name="Doyle S."/>
        </authorList>
    </citation>
    <scope>NUCLEOTIDE SEQUENCE [LARGE SCALE GENOMIC DNA]</scope>
    <source>
        <strain evidence="1 2">NCTC9962</strain>
    </source>
</reference>
<evidence type="ECO:0000313" key="1">
    <source>
        <dbReference type="EMBL" id="STL53127.1"/>
    </source>
</evidence>
<name>A0A377B932_ECOLX</name>
<gene>
    <name evidence="1" type="primary">wzc_3</name>
    <name evidence="1" type="ORF">NCTC9962_04202</name>
</gene>
<keyword evidence="1" id="KW-0808">Transferase</keyword>
<dbReference type="EC" id="2.7.10.2" evidence="1"/>
<dbReference type="EMBL" id="UGED01000009">
    <property type="protein sequence ID" value="STL53127.1"/>
    <property type="molecule type" value="Genomic_DNA"/>
</dbReference>
<accession>A0A377B932</accession>
<proteinExistence type="predicted"/>
<dbReference type="Proteomes" id="UP000254052">
    <property type="component" value="Unassembled WGS sequence"/>
</dbReference>
<organism evidence="1 2">
    <name type="scientific">Escherichia coli</name>
    <dbReference type="NCBI Taxonomy" id="562"/>
    <lineage>
        <taxon>Bacteria</taxon>
        <taxon>Pseudomonadati</taxon>
        <taxon>Pseudomonadota</taxon>
        <taxon>Gammaproteobacteria</taxon>
        <taxon>Enterobacterales</taxon>
        <taxon>Enterobacteriaceae</taxon>
        <taxon>Escherichia</taxon>
    </lineage>
</organism>
<evidence type="ECO:0000313" key="2">
    <source>
        <dbReference type="Proteomes" id="UP000254052"/>
    </source>
</evidence>
<dbReference type="GO" id="GO:0004715">
    <property type="term" value="F:non-membrane spanning protein tyrosine kinase activity"/>
    <property type="evidence" value="ECO:0007669"/>
    <property type="project" value="UniProtKB-EC"/>
</dbReference>